<dbReference type="InterPro" id="IPR036291">
    <property type="entry name" value="NAD(P)-bd_dom_sf"/>
</dbReference>
<reference evidence="4" key="1">
    <citation type="submission" date="2020-05" db="EMBL/GenBank/DDBJ databases">
        <title>Mycena genomes resolve the evolution of fungal bioluminescence.</title>
        <authorList>
            <person name="Tsai I.J."/>
        </authorList>
    </citation>
    <scope>NUCLEOTIDE SEQUENCE</scope>
    <source>
        <strain evidence="4">CCC161011</strain>
    </source>
</reference>
<dbReference type="AlphaFoldDB" id="A0A8H6XP32"/>
<sequence length="235" mass="24551">MPTRRRRLRKNLISGANRGIGYGLASALAARPNTIVFVGARDPAAQTLMDLATKYPNVYPVKLTSADKADNEAAILQIEKIAGQLDVIIADAGIASHLGPLVATPLHAFHEHFQVNTLGTVVLFQAAHTLVLASPAGAPIFAVISSALGSLGRFLSIIATPYGMSKAAAKMLNAELPSLIAMAIEPGWVATDMGNVGAKENNFGLSEAPVKIDDSIAGVLSRIDGATKERSSGKF</sequence>
<name>A0A8H6XP32_9AGAR</name>
<dbReference type="GO" id="GO:0016491">
    <property type="term" value="F:oxidoreductase activity"/>
    <property type="evidence" value="ECO:0007669"/>
    <property type="project" value="UniProtKB-KW"/>
</dbReference>
<evidence type="ECO:0000256" key="1">
    <source>
        <dbReference type="ARBA" id="ARBA00006484"/>
    </source>
</evidence>
<accession>A0A8H6XP32</accession>
<dbReference type="InterPro" id="IPR002347">
    <property type="entry name" value="SDR_fam"/>
</dbReference>
<evidence type="ECO:0000256" key="2">
    <source>
        <dbReference type="ARBA" id="ARBA00022857"/>
    </source>
</evidence>
<comment type="caution">
    <text evidence="4">The sequence shown here is derived from an EMBL/GenBank/DDBJ whole genome shotgun (WGS) entry which is preliminary data.</text>
</comment>
<dbReference type="PANTHER" id="PTHR43544">
    <property type="entry name" value="SHORT-CHAIN DEHYDROGENASE/REDUCTASE"/>
    <property type="match status" value="1"/>
</dbReference>
<dbReference type="OrthoDB" id="9876299at2759"/>
<keyword evidence="3" id="KW-0560">Oxidoreductase</keyword>
<evidence type="ECO:0000313" key="4">
    <source>
        <dbReference type="EMBL" id="KAF7343894.1"/>
    </source>
</evidence>
<dbReference type="Proteomes" id="UP000620124">
    <property type="component" value="Unassembled WGS sequence"/>
</dbReference>
<dbReference type="GO" id="GO:0005737">
    <property type="term" value="C:cytoplasm"/>
    <property type="evidence" value="ECO:0007669"/>
    <property type="project" value="TreeGrafter"/>
</dbReference>
<dbReference type="InterPro" id="IPR051468">
    <property type="entry name" value="Fungal_SecMetab_SDRs"/>
</dbReference>
<dbReference type="PRINTS" id="PR00081">
    <property type="entry name" value="GDHRDH"/>
</dbReference>
<protein>
    <submittedName>
        <fullName evidence="4">NAD(P)-binding protein</fullName>
    </submittedName>
</protein>
<dbReference type="Pfam" id="PF00106">
    <property type="entry name" value="adh_short"/>
    <property type="match status" value="1"/>
</dbReference>
<evidence type="ECO:0000256" key="3">
    <source>
        <dbReference type="ARBA" id="ARBA00023002"/>
    </source>
</evidence>
<organism evidence="4 5">
    <name type="scientific">Mycena venus</name>
    <dbReference type="NCBI Taxonomy" id="2733690"/>
    <lineage>
        <taxon>Eukaryota</taxon>
        <taxon>Fungi</taxon>
        <taxon>Dikarya</taxon>
        <taxon>Basidiomycota</taxon>
        <taxon>Agaricomycotina</taxon>
        <taxon>Agaricomycetes</taxon>
        <taxon>Agaricomycetidae</taxon>
        <taxon>Agaricales</taxon>
        <taxon>Marasmiineae</taxon>
        <taxon>Mycenaceae</taxon>
        <taxon>Mycena</taxon>
    </lineage>
</organism>
<dbReference type="PANTHER" id="PTHR43544:SF7">
    <property type="entry name" value="NADB-LER2"/>
    <property type="match status" value="1"/>
</dbReference>
<dbReference type="EMBL" id="JACAZI010000015">
    <property type="protein sequence ID" value="KAF7343894.1"/>
    <property type="molecule type" value="Genomic_DNA"/>
</dbReference>
<keyword evidence="2" id="KW-0521">NADP</keyword>
<keyword evidence="5" id="KW-1185">Reference proteome</keyword>
<proteinExistence type="inferred from homology"/>
<evidence type="ECO:0000313" key="5">
    <source>
        <dbReference type="Proteomes" id="UP000620124"/>
    </source>
</evidence>
<dbReference type="SUPFAM" id="SSF51735">
    <property type="entry name" value="NAD(P)-binding Rossmann-fold domains"/>
    <property type="match status" value="1"/>
</dbReference>
<dbReference type="Gene3D" id="3.40.50.720">
    <property type="entry name" value="NAD(P)-binding Rossmann-like Domain"/>
    <property type="match status" value="1"/>
</dbReference>
<gene>
    <name evidence="4" type="ORF">MVEN_01678100</name>
</gene>
<comment type="similarity">
    <text evidence="1">Belongs to the short-chain dehydrogenases/reductases (SDR) family.</text>
</comment>